<evidence type="ECO:0000256" key="7">
    <source>
        <dbReference type="ARBA" id="ARBA00023237"/>
    </source>
</evidence>
<dbReference type="Gene3D" id="2.40.170.20">
    <property type="entry name" value="TonB-dependent receptor, beta-barrel domain"/>
    <property type="match status" value="1"/>
</dbReference>
<organism evidence="13 14">
    <name type="scientific">Moheibacter lacus</name>
    <dbReference type="NCBI Taxonomy" id="2745851"/>
    <lineage>
        <taxon>Bacteria</taxon>
        <taxon>Pseudomonadati</taxon>
        <taxon>Bacteroidota</taxon>
        <taxon>Flavobacteriia</taxon>
        <taxon>Flavobacteriales</taxon>
        <taxon>Weeksellaceae</taxon>
        <taxon>Moheibacter</taxon>
    </lineage>
</organism>
<evidence type="ECO:0000256" key="9">
    <source>
        <dbReference type="RuleBase" id="RU003357"/>
    </source>
</evidence>
<dbReference type="NCBIfam" id="TIGR04056">
    <property type="entry name" value="OMP_RagA_SusC"/>
    <property type="match status" value="1"/>
</dbReference>
<accession>A0A838ZP42</accession>
<protein>
    <submittedName>
        <fullName evidence="13">SusC/RagA family TonB-linked outer membrane protein</fullName>
    </submittedName>
</protein>
<dbReference type="SUPFAM" id="SSF49464">
    <property type="entry name" value="Carboxypeptidase regulatory domain-like"/>
    <property type="match status" value="1"/>
</dbReference>
<evidence type="ECO:0000256" key="5">
    <source>
        <dbReference type="ARBA" id="ARBA00023077"/>
    </source>
</evidence>
<feature type="signal peptide" evidence="10">
    <location>
        <begin position="1"/>
        <end position="21"/>
    </location>
</feature>
<dbReference type="InterPro" id="IPR012910">
    <property type="entry name" value="Plug_dom"/>
</dbReference>
<keyword evidence="7 8" id="KW-0998">Cell outer membrane</keyword>
<dbReference type="InterPro" id="IPR036942">
    <property type="entry name" value="Beta-barrel_TonB_sf"/>
</dbReference>
<dbReference type="InterPro" id="IPR037066">
    <property type="entry name" value="Plug_dom_sf"/>
</dbReference>
<keyword evidence="2 8" id="KW-0813">Transport</keyword>
<comment type="subcellular location">
    <subcellularLocation>
        <location evidence="1 8">Cell outer membrane</location>
        <topology evidence="1 8">Multi-pass membrane protein</topology>
    </subcellularLocation>
</comment>
<dbReference type="GO" id="GO:0009279">
    <property type="term" value="C:cell outer membrane"/>
    <property type="evidence" value="ECO:0007669"/>
    <property type="project" value="UniProtKB-SubCell"/>
</dbReference>
<dbReference type="AlphaFoldDB" id="A0A838ZP42"/>
<evidence type="ECO:0000256" key="6">
    <source>
        <dbReference type="ARBA" id="ARBA00023136"/>
    </source>
</evidence>
<sequence length="984" mass="108557">MKLLNKIYVVCLLVVPIWAVAQTTVTGVVTEDEAGFTLPDVTVTNQSTLEEVFTDLDGAFSLQASEGDVILFSLDGYDDMSINYNNESSLNITMRTSSSFQLDEVVVIGYGTTTYKDATGSVVAVTEKDFNEGIVTAPEQLLTGKVAGLAITTGGGQPGTGSLIRIRGGSSINAVNDPLFVVDGVPMDNGASIAGSSNPLNYINSADIESISVLKDASATAIYGARASNGVIIITTKRGNKNKKLGVTLNSSVSLQDRINQVDVLSGDQFRQVINERANEDVAALLGTANTNWQDEIFKKALGYDTNVGLTGNITPNLPFRLSLGYTNQDGMLKTSNFERTTASVSLSPSLLDDHLKIDINAKGSVEENQFADTGAIGSAIMMDPTQPVYSGNSDFGGYWEWLNADGNPNANATRNPLALLMLKDNHSYVNRLVGNVKFDYKIHGFEDLKAVMNLGLDYSQSSGSETVPAFARMNYNSDVPDNGGLRRDYDQIRRNQLFDFYLNYNKEVASIKSLFDVTAGYSYQSFDYDNHELSTSENGEVLNSEISDINTRVLLGFFGRFNYTFNEKYLLTGTLRYDGTSRFAEDVRWGWFPSLAAAWNISEEGFLKDSKTVSNLKLRAGWGITGQENLNNQPYPYLPIYLSSVNQYAYYPIGGNYVPTLRPNIYDPLIKWEETTTWNIGLDFGFFNNRMWGSVEYYLKETEDMIQNVAAPLPNLNNRITTNIGTMENRGVEIALGGDLIKSTDFTWTVNANATFNENEITKISGAGNNEFYLTGDAIAGGTGNLVLANMVGAPSYSFYVYEQVYDANGTPIEGAYVDQNGDGQINDQDLRIFHSGRPDWMLGFSSNLNYKNWDFGFSMRANIGNYLYNNVASNVGTYAATRGTNGYLANIQADALNSQFENNEYFSDYYIQNASFLKMDYMTLGYTFDKIFGKTNMRFYGTVQNVFTITEYDGLDPEIGSGIDNNVYPRPRIYTLGVNVNF</sequence>
<evidence type="ECO:0000256" key="2">
    <source>
        <dbReference type="ARBA" id="ARBA00022448"/>
    </source>
</evidence>
<dbReference type="Proteomes" id="UP000552241">
    <property type="component" value="Unassembled WGS sequence"/>
</dbReference>
<dbReference type="SUPFAM" id="SSF56935">
    <property type="entry name" value="Porins"/>
    <property type="match status" value="1"/>
</dbReference>
<dbReference type="PROSITE" id="PS52016">
    <property type="entry name" value="TONB_DEPENDENT_REC_3"/>
    <property type="match status" value="1"/>
</dbReference>
<evidence type="ECO:0000256" key="10">
    <source>
        <dbReference type="SAM" id="SignalP"/>
    </source>
</evidence>
<keyword evidence="5 9" id="KW-0798">TonB box</keyword>
<dbReference type="Pfam" id="PF13715">
    <property type="entry name" value="CarbopepD_reg_2"/>
    <property type="match status" value="1"/>
</dbReference>
<feature type="chain" id="PRO_5032983657" evidence="10">
    <location>
        <begin position="22"/>
        <end position="984"/>
    </location>
</feature>
<evidence type="ECO:0000256" key="8">
    <source>
        <dbReference type="PROSITE-ProRule" id="PRU01360"/>
    </source>
</evidence>
<comment type="caution">
    <text evidence="13">The sequence shown here is derived from an EMBL/GenBank/DDBJ whole genome shotgun (WGS) entry which is preliminary data.</text>
</comment>
<dbReference type="InterPro" id="IPR000531">
    <property type="entry name" value="Beta-barrel_TonB"/>
</dbReference>
<keyword evidence="14" id="KW-1185">Reference proteome</keyword>
<keyword evidence="3 8" id="KW-1134">Transmembrane beta strand</keyword>
<evidence type="ECO:0000259" key="11">
    <source>
        <dbReference type="Pfam" id="PF00593"/>
    </source>
</evidence>
<dbReference type="InterPro" id="IPR023997">
    <property type="entry name" value="TonB-dep_OMP_SusC/RagA_CS"/>
</dbReference>
<reference evidence="13 14" key="1">
    <citation type="submission" date="2020-07" db="EMBL/GenBank/DDBJ databases">
        <title>Moheibacter lacus sp. nov., a member of the family Flavobacteriaceae isolated from freshwater lake sediment.</title>
        <authorList>
            <person name="Liu Y."/>
        </authorList>
    </citation>
    <scope>NUCLEOTIDE SEQUENCE [LARGE SCALE GENOMIC DNA]</scope>
    <source>
        <strain evidence="13 14">BDHS18</strain>
    </source>
</reference>
<dbReference type="InterPro" id="IPR018247">
    <property type="entry name" value="EF_Hand_1_Ca_BS"/>
</dbReference>
<keyword evidence="6 8" id="KW-0472">Membrane</keyword>
<evidence type="ECO:0000313" key="14">
    <source>
        <dbReference type="Proteomes" id="UP000552241"/>
    </source>
</evidence>
<evidence type="ECO:0000259" key="12">
    <source>
        <dbReference type="Pfam" id="PF07715"/>
    </source>
</evidence>
<dbReference type="InterPro" id="IPR023996">
    <property type="entry name" value="TonB-dep_OMP_SusC/RagA"/>
</dbReference>
<proteinExistence type="inferred from homology"/>
<dbReference type="PROSITE" id="PS00018">
    <property type="entry name" value="EF_HAND_1"/>
    <property type="match status" value="1"/>
</dbReference>
<comment type="similarity">
    <text evidence="8 9">Belongs to the TonB-dependent receptor family.</text>
</comment>
<gene>
    <name evidence="13" type="ORF">HU137_04955</name>
</gene>
<evidence type="ECO:0000256" key="4">
    <source>
        <dbReference type="ARBA" id="ARBA00022692"/>
    </source>
</evidence>
<keyword evidence="4 8" id="KW-0812">Transmembrane</keyword>
<dbReference type="InterPro" id="IPR008969">
    <property type="entry name" value="CarboxyPept-like_regulatory"/>
</dbReference>
<dbReference type="EMBL" id="JACDZE010000001">
    <property type="protein sequence ID" value="MBA5629117.1"/>
    <property type="molecule type" value="Genomic_DNA"/>
</dbReference>
<evidence type="ECO:0000256" key="1">
    <source>
        <dbReference type="ARBA" id="ARBA00004571"/>
    </source>
</evidence>
<dbReference type="Gene3D" id="2.170.130.10">
    <property type="entry name" value="TonB-dependent receptor, plug domain"/>
    <property type="match status" value="1"/>
</dbReference>
<evidence type="ECO:0000256" key="3">
    <source>
        <dbReference type="ARBA" id="ARBA00022452"/>
    </source>
</evidence>
<dbReference type="InterPro" id="IPR039426">
    <property type="entry name" value="TonB-dep_rcpt-like"/>
</dbReference>
<feature type="domain" description="TonB-dependent receptor-like beta-barrel" evidence="11">
    <location>
        <begin position="390"/>
        <end position="763"/>
    </location>
</feature>
<name>A0A838ZP42_9FLAO</name>
<keyword evidence="10" id="KW-0732">Signal</keyword>
<evidence type="ECO:0000313" key="13">
    <source>
        <dbReference type="EMBL" id="MBA5629117.1"/>
    </source>
</evidence>
<dbReference type="Pfam" id="PF00593">
    <property type="entry name" value="TonB_dep_Rec_b-barrel"/>
    <property type="match status" value="1"/>
</dbReference>
<dbReference type="RefSeq" id="WP_182042682.1">
    <property type="nucleotide sequence ID" value="NZ_JACDZE010000001.1"/>
</dbReference>
<feature type="domain" description="TonB-dependent receptor plug" evidence="12">
    <location>
        <begin position="116"/>
        <end position="231"/>
    </location>
</feature>
<dbReference type="Pfam" id="PF07715">
    <property type="entry name" value="Plug"/>
    <property type="match status" value="1"/>
</dbReference>
<dbReference type="NCBIfam" id="TIGR04057">
    <property type="entry name" value="SusC_RagA_signa"/>
    <property type="match status" value="1"/>
</dbReference>